<proteinExistence type="inferred from homology"/>
<gene>
    <name evidence="11" type="ORF">HCK00_08015</name>
</gene>
<evidence type="ECO:0000256" key="4">
    <source>
        <dbReference type="ARBA" id="ARBA00022692"/>
    </source>
</evidence>
<dbReference type="InterPro" id="IPR035906">
    <property type="entry name" value="MetI-like_sf"/>
</dbReference>
<evidence type="ECO:0000256" key="2">
    <source>
        <dbReference type="ARBA" id="ARBA00022448"/>
    </source>
</evidence>
<dbReference type="PROSITE" id="PS50928">
    <property type="entry name" value="ABC_TM1"/>
    <property type="match status" value="1"/>
</dbReference>
<feature type="compositionally biased region" description="Basic residues" evidence="9">
    <location>
        <begin position="302"/>
        <end position="311"/>
    </location>
</feature>
<reference evidence="11 12" key="1">
    <citation type="submission" date="2020-03" db="EMBL/GenBank/DDBJ databases">
        <title>WGS of actinomycetes isolated from Thailand.</title>
        <authorList>
            <person name="Thawai C."/>
        </authorList>
    </citation>
    <scope>NUCLEOTIDE SEQUENCE [LARGE SCALE GENOMIC DNA]</scope>
    <source>
        <strain evidence="11 12">PLAI 1-29</strain>
    </source>
</reference>
<comment type="similarity">
    <text evidence="8">Belongs to the binding-protein-dependent transport system permease family.</text>
</comment>
<dbReference type="PANTHER" id="PTHR30614">
    <property type="entry name" value="MEMBRANE COMPONENT OF AMINO ACID ABC TRANSPORTER"/>
    <property type="match status" value="1"/>
</dbReference>
<keyword evidence="7 8" id="KW-0472">Membrane</keyword>
<dbReference type="PANTHER" id="PTHR30614:SF0">
    <property type="entry name" value="L-CYSTINE TRANSPORT SYSTEM PERMEASE PROTEIN TCYL"/>
    <property type="match status" value="1"/>
</dbReference>
<accession>A0ABX1C0Q6</accession>
<evidence type="ECO:0000256" key="6">
    <source>
        <dbReference type="ARBA" id="ARBA00022989"/>
    </source>
</evidence>
<dbReference type="Proteomes" id="UP000695264">
    <property type="component" value="Unassembled WGS sequence"/>
</dbReference>
<evidence type="ECO:0000256" key="5">
    <source>
        <dbReference type="ARBA" id="ARBA00022970"/>
    </source>
</evidence>
<name>A0ABX1C0Q6_9ACTN</name>
<evidence type="ECO:0000313" key="11">
    <source>
        <dbReference type="EMBL" id="NJQ00484.1"/>
    </source>
</evidence>
<feature type="transmembrane region" description="Helical" evidence="8">
    <location>
        <begin position="264"/>
        <end position="285"/>
    </location>
</feature>
<dbReference type="SUPFAM" id="SSF161098">
    <property type="entry name" value="MetI-like"/>
    <property type="match status" value="1"/>
</dbReference>
<dbReference type="CDD" id="cd06261">
    <property type="entry name" value="TM_PBP2"/>
    <property type="match status" value="1"/>
</dbReference>
<keyword evidence="6 8" id="KW-1133">Transmembrane helix</keyword>
<feature type="domain" description="ABC transmembrane type-1" evidence="10">
    <location>
        <begin position="80"/>
        <end position="286"/>
    </location>
</feature>
<evidence type="ECO:0000259" key="10">
    <source>
        <dbReference type="PROSITE" id="PS50928"/>
    </source>
</evidence>
<protein>
    <submittedName>
        <fullName evidence="11">Amino acid ABC transporter permease</fullName>
    </submittedName>
</protein>
<dbReference type="EMBL" id="JAATEN010000005">
    <property type="protein sequence ID" value="NJQ00484.1"/>
    <property type="molecule type" value="Genomic_DNA"/>
</dbReference>
<sequence>MTTEAKSAHVKSTAEPAVPAGLTAQADMEIRSRRSWKSWVSAAVGLYLVLSLYEFTIMNDRWQWDVIWSYLFSQRIVAGVANTILLTVIATVAGLLLGVVTAACRLSDSRLLRVIAYVYIWFSRATPLLVVILFVFFLAALTPRLGIGIPFGPSFVSAPTNDLISRFTAALVGLSLYLGGKSAEIFRAGITSVSKGQFEACRALGLSPRETYQRVIGPQAIRVITPPLSNEVITMFKNTSLVSVIGFSELLTTVQSIYSRTFETIPLLTVAVIWYLLLTSVAMYLQGLLERRFGRGFDPAGRLRRRPRKTVRPGGGPGDVH</sequence>
<evidence type="ECO:0000256" key="9">
    <source>
        <dbReference type="SAM" id="MobiDB-lite"/>
    </source>
</evidence>
<dbReference type="InterPro" id="IPR010065">
    <property type="entry name" value="AA_ABC_transptr_permease_3TM"/>
</dbReference>
<dbReference type="InterPro" id="IPR000515">
    <property type="entry name" value="MetI-like"/>
</dbReference>
<comment type="caution">
    <text evidence="11">The sequence shown here is derived from an EMBL/GenBank/DDBJ whole genome shotgun (WGS) entry which is preliminary data.</text>
</comment>
<evidence type="ECO:0000256" key="7">
    <source>
        <dbReference type="ARBA" id="ARBA00023136"/>
    </source>
</evidence>
<keyword evidence="3" id="KW-1003">Cell membrane</keyword>
<keyword evidence="12" id="KW-1185">Reference proteome</keyword>
<dbReference type="NCBIfam" id="TIGR01726">
    <property type="entry name" value="HEQRo_perm_3TM"/>
    <property type="match status" value="1"/>
</dbReference>
<keyword evidence="4 8" id="KW-0812">Transmembrane</keyword>
<evidence type="ECO:0000256" key="1">
    <source>
        <dbReference type="ARBA" id="ARBA00004651"/>
    </source>
</evidence>
<dbReference type="InterPro" id="IPR043429">
    <property type="entry name" value="ArtM/GltK/GlnP/TcyL/YhdX-like"/>
</dbReference>
<keyword evidence="2 8" id="KW-0813">Transport</keyword>
<dbReference type="Gene3D" id="1.10.3720.10">
    <property type="entry name" value="MetI-like"/>
    <property type="match status" value="1"/>
</dbReference>
<keyword evidence="5" id="KW-0029">Amino-acid transport</keyword>
<comment type="subcellular location">
    <subcellularLocation>
        <location evidence="1 8">Cell membrane</location>
        <topology evidence="1 8">Multi-pass membrane protein</topology>
    </subcellularLocation>
</comment>
<feature type="transmembrane region" description="Helical" evidence="8">
    <location>
        <begin position="163"/>
        <end position="180"/>
    </location>
</feature>
<evidence type="ECO:0000256" key="3">
    <source>
        <dbReference type="ARBA" id="ARBA00022475"/>
    </source>
</evidence>
<dbReference type="Pfam" id="PF00528">
    <property type="entry name" value="BPD_transp_1"/>
    <property type="match status" value="1"/>
</dbReference>
<evidence type="ECO:0000313" key="12">
    <source>
        <dbReference type="Proteomes" id="UP000695264"/>
    </source>
</evidence>
<organism evidence="11 12">
    <name type="scientific">Streptomyces zingiberis</name>
    <dbReference type="NCBI Taxonomy" id="2053010"/>
    <lineage>
        <taxon>Bacteria</taxon>
        <taxon>Bacillati</taxon>
        <taxon>Actinomycetota</taxon>
        <taxon>Actinomycetes</taxon>
        <taxon>Kitasatosporales</taxon>
        <taxon>Streptomycetaceae</taxon>
        <taxon>Streptomyces</taxon>
    </lineage>
</organism>
<feature type="transmembrane region" description="Helical" evidence="8">
    <location>
        <begin position="116"/>
        <end position="143"/>
    </location>
</feature>
<feature type="transmembrane region" description="Helical" evidence="8">
    <location>
        <begin position="76"/>
        <end position="104"/>
    </location>
</feature>
<evidence type="ECO:0000256" key="8">
    <source>
        <dbReference type="RuleBase" id="RU363032"/>
    </source>
</evidence>
<feature type="transmembrane region" description="Helical" evidence="8">
    <location>
        <begin position="38"/>
        <end position="56"/>
    </location>
</feature>
<feature type="region of interest" description="Disordered" evidence="9">
    <location>
        <begin position="300"/>
        <end position="321"/>
    </location>
</feature>